<protein>
    <recommendedName>
        <fullName evidence="4">DUF4129 domain-containing protein</fullName>
    </recommendedName>
</protein>
<evidence type="ECO:0000256" key="1">
    <source>
        <dbReference type="SAM" id="Phobius"/>
    </source>
</evidence>
<organism evidence="2 3">
    <name type="scientific">Thiospirochaeta perfilievii</name>
    <dbReference type="NCBI Taxonomy" id="252967"/>
    <lineage>
        <taxon>Bacteria</taxon>
        <taxon>Pseudomonadati</taxon>
        <taxon>Spirochaetota</taxon>
        <taxon>Spirochaetia</taxon>
        <taxon>Spirochaetales</taxon>
        <taxon>Spirochaetaceae</taxon>
        <taxon>Thiospirochaeta</taxon>
    </lineage>
</organism>
<feature type="transmembrane region" description="Helical" evidence="1">
    <location>
        <begin position="58"/>
        <end position="79"/>
    </location>
</feature>
<dbReference type="Proteomes" id="UP000323824">
    <property type="component" value="Chromosome"/>
</dbReference>
<proteinExistence type="predicted"/>
<dbReference type="KEGG" id="sper:EW093_02945"/>
<evidence type="ECO:0008006" key="4">
    <source>
        <dbReference type="Google" id="ProtNLM"/>
    </source>
</evidence>
<keyword evidence="1" id="KW-1133">Transmembrane helix</keyword>
<dbReference type="AlphaFoldDB" id="A0A5C1Q9W5"/>
<accession>A0A5C1Q9W5</accession>
<feature type="transmembrane region" description="Helical" evidence="1">
    <location>
        <begin position="282"/>
        <end position="304"/>
    </location>
</feature>
<feature type="transmembrane region" description="Helical" evidence="1">
    <location>
        <begin position="29"/>
        <end position="46"/>
    </location>
</feature>
<evidence type="ECO:0000313" key="2">
    <source>
        <dbReference type="EMBL" id="QEN03699.1"/>
    </source>
</evidence>
<feature type="transmembrane region" description="Helical" evidence="1">
    <location>
        <begin position="199"/>
        <end position="224"/>
    </location>
</feature>
<dbReference type="EMBL" id="CP035807">
    <property type="protein sequence ID" value="QEN03699.1"/>
    <property type="molecule type" value="Genomic_DNA"/>
</dbReference>
<gene>
    <name evidence="2" type="ORF">EW093_02945</name>
</gene>
<sequence>MMSTFLGFIYSLLTLLPVVFIFSINFRSLLIPITLILLTPVFRSYIKSNIYNFEDREGTIPTLLSSFFIILSLIISLGILGFNPFFLLLSIPIFLIILIFYMSCVYDILGDKFSDVVDKVLDSHITYTLNFSRIFIILKLITLVTLSIFNYSRIYTLLWLLGFVFDFAVLTYGRRKLYDQRLLVGGMAKVHSRVNYRRYVIVIFSISLIISSIFASNSAIIPYYDIINFLKSFSISTTNLDLIPVVEEEGQQGDLYSILNGLAGDSGSKIELPLLLRVIFKYLVRAIYIVCGVVLIYIFLYPIFSPLFKKNKKKINLRLYYLNLIKSILDFFKSLFIKNQKMDKYITRDVRKRVKQSQNIDEKKRLEINKLLKYYLKLLKKSGQWSSFKREKSTINEAFYRLSQVDSLDKTELETLRNYFNIGFFSNIHLGGDKLLEIKSLVNSIIKKLT</sequence>
<feature type="transmembrane region" description="Helical" evidence="1">
    <location>
        <begin position="5"/>
        <end position="23"/>
    </location>
</feature>
<feature type="transmembrane region" description="Helical" evidence="1">
    <location>
        <begin position="85"/>
        <end position="109"/>
    </location>
</feature>
<feature type="transmembrane region" description="Helical" evidence="1">
    <location>
        <begin position="130"/>
        <end position="148"/>
    </location>
</feature>
<evidence type="ECO:0000313" key="3">
    <source>
        <dbReference type="Proteomes" id="UP000323824"/>
    </source>
</evidence>
<keyword evidence="1" id="KW-0472">Membrane</keyword>
<keyword evidence="1" id="KW-0812">Transmembrane</keyword>
<feature type="transmembrane region" description="Helical" evidence="1">
    <location>
        <begin position="154"/>
        <end position="173"/>
    </location>
</feature>
<reference evidence="2 3" key="1">
    <citation type="submission" date="2019-02" db="EMBL/GenBank/DDBJ databases">
        <authorList>
            <person name="Fomenkov A."/>
            <person name="Dubinina G."/>
            <person name="Grabovich M."/>
            <person name="Vincze T."/>
            <person name="Roberts R.J."/>
        </authorList>
    </citation>
    <scope>NUCLEOTIDE SEQUENCE [LARGE SCALE GENOMIC DNA]</scope>
    <source>
        <strain evidence="2 3">P</strain>
    </source>
</reference>
<name>A0A5C1Q9W5_9SPIO</name>
<dbReference type="RefSeq" id="WP_149566957.1">
    <property type="nucleotide sequence ID" value="NZ_CP035807.1"/>
</dbReference>
<reference evidence="2 3" key="2">
    <citation type="submission" date="2019-09" db="EMBL/GenBank/DDBJ databases">
        <title>Complete Genome Sequence and Methylome Analysis of free living Spirochaetas.</title>
        <authorList>
            <person name="Leshcheva N."/>
            <person name="Mikheeva N."/>
        </authorList>
    </citation>
    <scope>NUCLEOTIDE SEQUENCE [LARGE SCALE GENOMIC DNA]</scope>
    <source>
        <strain evidence="2 3">P</strain>
    </source>
</reference>
<keyword evidence="3" id="KW-1185">Reference proteome</keyword>